<organism evidence="1 2">
    <name type="scientific">Linnemannia elongata AG-77</name>
    <dbReference type="NCBI Taxonomy" id="1314771"/>
    <lineage>
        <taxon>Eukaryota</taxon>
        <taxon>Fungi</taxon>
        <taxon>Fungi incertae sedis</taxon>
        <taxon>Mucoromycota</taxon>
        <taxon>Mortierellomycotina</taxon>
        <taxon>Mortierellomycetes</taxon>
        <taxon>Mortierellales</taxon>
        <taxon>Mortierellaceae</taxon>
        <taxon>Linnemannia</taxon>
    </lineage>
</organism>
<reference evidence="1 2" key="1">
    <citation type="submission" date="2016-05" db="EMBL/GenBank/DDBJ databases">
        <title>Genome sequencing reveals origins of a unique bacterial endosymbiosis in the earliest lineages of terrestrial Fungi.</title>
        <authorList>
            <consortium name="DOE Joint Genome Institute"/>
            <person name="Uehling J."/>
            <person name="Gryganskyi A."/>
            <person name="Hameed K."/>
            <person name="Tschaplinski T."/>
            <person name="Misztal P."/>
            <person name="Wu S."/>
            <person name="Desiro A."/>
            <person name="Vande Pol N."/>
            <person name="Du Z.-Y."/>
            <person name="Zienkiewicz A."/>
            <person name="Zienkiewicz K."/>
            <person name="Morin E."/>
            <person name="Tisserant E."/>
            <person name="Splivallo R."/>
            <person name="Hainaut M."/>
            <person name="Henrissat B."/>
            <person name="Ohm R."/>
            <person name="Kuo A."/>
            <person name="Yan J."/>
            <person name="Lipzen A."/>
            <person name="Nolan M."/>
            <person name="Labutti K."/>
            <person name="Barry K."/>
            <person name="Goldstein A."/>
            <person name="Labbe J."/>
            <person name="Schadt C."/>
            <person name="Tuskan G."/>
            <person name="Grigoriev I."/>
            <person name="Martin F."/>
            <person name="Vilgalys R."/>
            <person name="Bonito G."/>
        </authorList>
    </citation>
    <scope>NUCLEOTIDE SEQUENCE [LARGE SCALE GENOMIC DNA]</scope>
    <source>
        <strain evidence="1 2">AG-77</strain>
    </source>
</reference>
<accession>A0A197JIK1</accession>
<dbReference type="AlphaFoldDB" id="A0A197JIK1"/>
<evidence type="ECO:0000313" key="2">
    <source>
        <dbReference type="Proteomes" id="UP000078512"/>
    </source>
</evidence>
<proteinExistence type="predicted"/>
<protein>
    <submittedName>
        <fullName evidence="1">Uncharacterized protein</fullName>
    </submittedName>
</protein>
<dbReference type="EMBL" id="KV442084">
    <property type="protein sequence ID" value="OAQ25027.1"/>
    <property type="molecule type" value="Genomic_DNA"/>
</dbReference>
<dbReference type="Proteomes" id="UP000078512">
    <property type="component" value="Unassembled WGS sequence"/>
</dbReference>
<evidence type="ECO:0000313" key="1">
    <source>
        <dbReference type="EMBL" id="OAQ25027.1"/>
    </source>
</evidence>
<name>A0A197JIK1_9FUNG</name>
<keyword evidence="2" id="KW-1185">Reference proteome</keyword>
<gene>
    <name evidence="1" type="ORF">K457DRAFT_23604</name>
</gene>
<sequence>MSHGIMVGVIELDPAPYNHTHPELSMKGDAVKRLWEDGYTGLPQEMFKGPIESDECAILLSKLCHLNTGDGWEARALSPSRISAMLIRFSQLLATGPYVSRCWNEAAVDASVLAMRFQHQNERQENLSDLVALAGKLKEIASKDICANELCNEKRHMPFLP</sequence>